<comment type="caution">
    <text evidence="1">The sequence shown here is derived from an EMBL/GenBank/DDBJ whole genome shotgun (WGS) entry which is preliminary data.</text>
</comment>
<evidence type="ECO:0000313" key="1">
    <source>
        <dbReference type="EMBL" id="MPM83559.1"/>
    </source>
</evidence>
<accession>A0A645D2X9</accession>
<gene>
    <name evidence="1" type="ORF">SDC9_130623</name>
</gene>
<name>A0A645D2X9_9ZZZZ</name>
<organism evidence="1">
    <name type="scientific">bioreactor metagenome</name>
    <dbReference type="NCBI Taxonomy" id="1076179"/>
    <lineage>
        <taxon>unclassified sequences</taxon>
        <taxon>metagenomes</taxon>
        <taxon>ecological metagenomes</taxon>
    </lineage>
</organism>
<reference evidence="1" key="1">
    <citation type="submission" date="2019-08" db="EMBL/GenBank/DDBJ databases">
        <authorList>
            <person name="Kucharzyk K."/>
            <person name="Murdoch R.W."/>
            <person name="Higgins S."/>
            <person name="Loffler F."/>
        </authorList>
    </citation>
    <scope>NUCLEOTIDE SEQUENCE</scope>
</reference>
<dbReference type="AlphaFoldDB" id="A0A645D2X9"/>
<protein>
    <submittedName>
        <fullName evidence="1">Uncharacterized protein</fullName>
    </submittedName>
</protein>
<proteinExistence type="predicted"/>
<sequence length="43" mass="4897">MLQISAYVVRLVEQQRYSCFVRVGIYGIDHPLSGEVESLRRAG</sequence>
<dbReference type="EMBL" id="VSSQ01032329">
    <property type="protein sequence ID" value="MPM83559.1"/>
    <property type="molecule type" value="Genomic_DNA"/>
</dbReference>